<dbReference type="AlphaFoldDB" id="S5XYI6"/>
<evidence type="ECO:0000313" key="2">
    <source>
        <dbReference type="Proteomes" id="UP000015480"/>
    </source>
</evidence>
<keyword evidence="2" id="KW-1185">Reference proteome</keyword>
<protein>
    <submittedName>
        <fullName evidence="1">Uncharacterized protein</fullName>
    </submittedName>
</protein>
<reference evidence="1 2" key="1">
    <citation type="journal article" date="2014" name="BMC Genomics">
        <title>Architecture and functions of a multipartite genome of the methylotrophic bacterium Paracoccus aminophilus JCM 7686, containing primary and secondary chromids.</title>
        <authorList>
            <person name="Dziewit L."/>
            <person name="Czarnecki J."/>
            <person name="Wibberg D."/>
            <person name="Radlinska M."/>
            <person name="Mrozek P."/>
            <person name="Szymczak M."/>
            <person name="Schluter A."/>
            <person name="Puhler A."/>
            <person name="Bartosik D."/>
        </authorList>
    </citation>
    <scope>NUCLEOTIDE SEQUENCE [LARGE SCALE GENOMIC DNA]</scope>
    <source>
        <strain evidence="1">JCM 7686</strain>
    </source>
</reference>
<dbReference type="Proteomes" id="UP000015480">
    <property type="component" value="Chromosome"/>
</dbReference>
<dbReference type="Pfam" id="PF20083">
    <property type="entry name" value="DUF6477"/>
    <property type="match status" value="1"/>
</dbReference>
<dbReference type="STRING" id="1367847.JCM7686_1394"/>
<dbReference type="eggNOG" id="ENOG5032YYG">
    <property type="taxonomic scope" value="Bacteria"/>
</dbReference>
<dbReference type="HOGENOM" id="CLU_2082555_0_0_5"/>
<gene>
    <name evidence="1" type="ORF">JCM7686_1394</name>
</gene>
<dbReference type="EMBL" id="CP006650">
    <property type="protein sequence ID" value="AGT08495.1"/>
    <property type="molecule type" value="Genomic_DNA"/>
</dbReference>
<organism evidence="1 2">
    <name type="scientific">Paracoccus aminophilus JCM 7686</name>
    <dbReference type="NCBI Taxonomy" id="1367847"/>
    <lineage>
        <taxon>Bacteria</taxon>
        <taxon>Pseudomonadati</taxon>
        <taxon>Pseudomonadota</taxon>
        <taxon>Alphaproteobacteria</taxon>
        <taxon>Rhodobacterales</taxon>
        <taxon>Paracoccaceae</taxon>
        <taxon>Paracoccus</taxon>
    </lineage>
</organism>
<dbReference type="PATRIC" id="fig|1367847.3.peg.1365"/>
<sequence>MSVMPETNPLCLKLFARPLRRPRLLVETARHGLPLWRRNRDLRRLLPGEDIPSPKANLARLYPEEQRLDRARQSGAADYQLRRHILILIAILAERGELAAETAPTLIFPAKTSRAHP</sequence>
<dbReference type="KEGG" id="pami:JCM7686_1394"/>
<evidence type="ECO:0000313" key="1">
    <source>
        <dbReference type="EMBL" id="AGT08495.1"/>
    </source>
</evidence>
<dbReference type="RefSeq" id="WP_020950133.1">
    <property type="nucleotide sequence ID" value="NC_022041.1"/>
</dbReference>
<accession>S5XYI6</accession>
<name>S5XYI6_PARAH</name>
<proteinExistence type="predicted"/>
<dbReference type="InterPro" id="IPR045516">
    <property type="entry name" value="DUF6477"/>
</dbReference>